<organism evidence="1">
    <name type="scientific">marine metagenome</name>
    <dbReference type="NCBI Taxonomy" id="408172"/>
    <lineage>
        <taxon>unclassified sequences</taxon>
        <taxon>metagenomes</taxon>
        <taxon>ecological metagenomes</taxon>
    </lineage>
</organism>
<evidence type="ECO:0000313" key="1">
    <source>
        <dbReference type="EMBL" id="SVC14608.1"/>
    </source>
</evidence>
<name>A0A382JRY5_9ZZZZ</name>
<accession>A0A382JRY5</accession>
<dbReference type="AlphaFoldDB" id="A0A382JRY5"/>
<gene>
    <name evidence="1" type="ORF">METZ01_LOCUS267462</name>
</gene>
<dbReference type="Gene3D" id="3.40.630.10">
    <property type="entry name" value="Zn peptidases"/>
    <property type="match status" value="1"/>
</dbReference>
<protein>
    <submittedName>
        <fullName evidence="1">Uncharacterized protein</fullName>
    </submittedName>
</protein>
<feature type="non-terminal residue" evidence="1">
    <location>
        <position position="141"/>
    </location>
</feature>
<proteinExistence type="predicted"/>
<dbReference type="SUPFAM" id="SSF53187">
    <property type="entry name" value="Zn-dependent exopeptidases"/>
    <property type="match status" value="1"/>
</dbReference>
<sequence length="141" mass="15817">MDFSDIAVPLLRLPTAPFHEHHIVAAIRQMLGVWSDDSDAPLRTEQDEAGNLIIRYEGSLEGPWLCLTAHLDHPAMGYVEHLTPQDLLFERLGGVPVDFSRDAPVRVHSIDDRHPPLMGRVTAYLEDALFAGESRPAFRIQ</sequence>
<reference evidence="1" key="1">
    <citation type="submission" date="2018-05" db="EMBL/GenBank/DDBJ databases">
        <authorList>
            <person name="Lanie J.A."/>
            <person name="Ng W.-L."/>
            <person name="Kazmierczak K.M."/>
            <person name="Andrzejewski T.M."/>
            <person name="Davidsen T.M."/>
            <person name="Wayne K.J."/>
            <person name="Tettelin H."/>
            <person name="Glass J.I."/>
            <person name="Rusch D."/>
            <person name="Podicherti R."/>
            <person name="Tsui H.-C.T."/>
            <person name="Winkler M.E."/>
        </authorList>
    </citation>
    <scope>NUCLEOTIDE SEQUENCE</scope>
</reference>
<dbReference type="EMBL" id="UINC01075935">
    <property type="protein sequence ID" value="SVC14608.1"/>
    <property type="molecule type" value="Genomic_DNA"/>
</dbReference>